<dbReference type="PANTHER" id="PTHR47718:SF3">
    <property type="entry name" value="PROTEIN FAR1-RELATED SEQUENCE 5-LIKE"/>
    <property type="match status" value="1"/>
</dbReference>
<dbReference type="InterPro" id="IPR048324">
    <property type="entry name" value="ZSWIM1-3_RNaseH-like"/>
</dbReference>
<organism evidence="2 3">
    <name type="scientific">Dentiscutata erythropus</name>
    <dbReference type="NCBI Taxonomy" id="1348616"/>
    <lineage>
        <taxon>Eukaryota</taxon>
        <taxon>Fungi</taxon>
        <taxon>Fungi incertae sedis</taxon>
        <taxon>Mucoromycota</taxon>
        <taxon>Glomeromycotina</taxon>
        <taxon>Glomeromycetes</taxon>
        <taxon>Diversisporales</taxon>
        <taxon>Gigasporaceae</taxon>
        <taxon>Dentiscutata</taxon>
    </lineage>
</organism>
<dbReference type="Proteomes" id="UP000789405">
    <property type="component" value="Unassembled WGS sequence"/>
</dbReference>
<evidence type="ECO:0000313" key="2">
    <source>
        <dbReference type="EMBL" id="CAG8777765.1"/>
    </source>
</evidence>
<accession>A0A9N9JGR8</accession>
<keyword evidence="3" id="KW-1185">Reference proteome</keyword>
<protein>
    <submittedName>
        <fullName evidence="2">9275_t:CDS:1</fullName>
    </submittedName>
</protein>
<dbReference type="PANTHER" id="PTHR47718">
    <property type="entry name" value="OS01G0519700 PROTEIN"/>
    <property type="match status" value="1"/>
</dbReference>
<evidence type="ECO:0000313" key="3">
    <source>
        <dbReference type="Proteomes" id="UP000789405"/>
    </source>
</evidence>
<name>A0A9N9JGR8_9GLOM</name>
<feature type="non-terminal residue" evidence="2">
    <location>
        <position position="402"/>
    </location>
</feature>
<sequence>DLSTEVISLNTNFDADIDTRNNDNSLDLLDDNFIFNNNEALDRDISDNNIILSATLINNNSTKIFVGQTFDDWQKVEKCINVYAISKEFVTRLQYTNKIMGLTTRAKIVCCRAGTPSNKIMFDPGYRKLSNSEKSHIQMLYNRGMPVPTIVNMLTEQYNRYIHNKDVYNALNNQSKDYVNGLSETANLLNSLSNNDEYKVTYLINNGKLYCLFFTTHSALVMFKYYPEILLMDSTYKTNHFGIPLLLICGIDAIDFKTTIVESDENQFNILWNCLLTKHPEAKTYMVEQWKHFIYIWVYCYINKNINYGIRTTQQSEASNVHLKCLLSHTVPLPKLISALKKLSNHQLQHPQYQQYRLRESIRQQCSKLLKDISIVISDFVYFILLEQYNTATVYKIEMQEG</sequence>
<proteinExistence type="predicted"/>
<dbReference type="AlphaFoldDB" id="A0A9N9JGR8"/>
<dbReference type="OrthoDB" id="2435725at2759"/>
<dbReference type="Pfam" id="PF21056">
    <property type="entry name" value="ZSWIM1-3_RNaseH-like"/>
    <property type="match status" value="1"/>
</dbReference>
<reference evidence="2" key="1">
    <citation type="submission" date="2021-06" db="EMBL/GenBank/DDBJ databases">
        <authorList>
            <person name="Kallberg Y."/>
            <person name="Tangrot J."/>
            <person name="Rosling A."/>
        </authorList>
    </citation>
    <scope>NUCLEOTIDE SEQUENCE</scope>
    <source>
        <strain evidence="2">MA453B</strain>
    </source>
</reference>
<feature type="domain" description="ZSWIM1/3 RNaseH-like" evidence="1">
    <location>
        <begin position="204"/>
        <end position="250"/>
    </location>
</feature>
<evidence type="ECO:0000259" key="1">
    <source>
        <dbReference type="Pfam" id="PF21056"/>
    </source>
</evidence>
<comment type="caution">
    <text evidence="2">The sequence shown here is derived from an EMBL/GenBank/DDBJ whole genome shotgun (WGS) entry which is preliminary data.</text>
</comment>
<feature type="non-terminal residue" evidence="2">
    <location>
        <position position="1"/>
    </location>
</feature>
<dbReference type="EMBL" id="CAJVPY010020963">
    <property type="protein sequence ID" value="CAG8777765.1"/>
    <property type="molecule type" value="Genomic_DNA"/>
</dbReference>
<gene>
    <name evidence="2" type="ORF">DERYTH_LOCUS19317</name>
</gene>